<evidence type="ECO:0000259" key="14">
    <source>
        <dbReference type="PROSITE" id="PS50014"/>
    </source>
</evidence>
<evidence type="ECO:0000256" key="9">
    <source>
        <dbReference type="ARBA" id="ARBA00023242"/>
    </source>
</evidence>
<dbReference type="Proteomes" id="UP000193380">
    <property type="component" value="Unassembled WGS sequence"/>
</dbReference>
<dbReference type="InterPro" id="IPR019542">
    <property type="entry name" value="Enhancer_polycomb-like_N"/>
</dbReference>
<evidence type="ECO:0000256" key="2">
    <source>
        <dbReference type="ARBA" id="ARBA00022553"/>
    </source>
</evidence>
<dbReference type="InterPro" id="IPR011011">
    <property type="entry name" value="Znf_FYVE_PHD"/>
</dbReference>
<dbReference type="GO" id="GO:0008270">
    <property type="term" value="F:zinc ion binding"/>
    <property type="evidence" value="ECO:0007669"/>
    <property type="project" value="UniProtKB-KW"/>
</dbReference>
<evidence type="ECO:0000256" key="5">
    <source>
        <dbReference type="ARBA" id="ARBA00022771"/>
    </source>
</evidence>
<name>A0A060XGY2_ONCMY</name>
<feature type="region of interest" description="Disordered" evidence="13">
    <location>
        <begin position="394"/>
        <end position="457"/>
    </location>
</feature>
<keyword evidence="4" id="KW-0677">Repeat</keyword>
<feature type="compositionally biased region" description="Basic residues" evidence="13">
    <location>
        <begin position="436"/>
        <end position="450"/>
    </location>
</feature>
<feature type="compositionally biased region" description="Polar residues" evidence="13">
    <location>
        <begin position="940"/>
        <end position="951"/>
    </location>
</feature>
<feature type="compositionally biased region" description="Polar residues" evidence="13">
    <location>
        <begin position="800"/>
        <end position="809"/>
    </location>
</feature>
<feature type="compositionally biased region" description="Low complexity" evidence="13">
    <location>
        <begin position="109"/>
        <end position="120"/>
    </location>
</feature>
<dbReference type="Gene3D" id="2.30.30.140">
    <property type="match status" value="1"/>
</dbReference>
<dbReference type="GO" id="GO:0005634">
    <property type="term" value="C:nucleus"/>
    <property type="evidence" value="ECO:0007669"/>
    <property type="project" value="UniProtKB-SubCell"/>
</dbReference>
<sequence>MGRGRGRGRGRDSSVQLRPPSPYRLQLSPSRETLTYAQAQKMVEVDLDGRLHRISITDPLPVITEDEMMAQDIVECNSNKENSEQTQSRARPGRKPPNPKGRRRESKTSSHQSRRSGSQHPLPEPTFRVLDCPCPLDTPPLPVAYYRFVEKSGEEQDCEAEYDMDEEDLAWLEMVNQKRVSDGHASVSPDTFELLIDRLERESILESRNQALSQSAIDEDAFCCVCLDDECLNSNVILFCDICNLAVHQECYGVPYIPEGQWLCRCCLQSPSRPVDCVLCPNRGGAFKQTSDGRWAHVVCAIWIPEVCFANMVFLEPVEGVKNIPSARWKLTCYLCKQKGRGASIQCHKANCYRAFHVSCAQKAGLFMKIDPVRETGVNGTTFSVKKTAFCENHSPVGSRRDGSGDEAVEGRLVGGRGNRGQRSYTQSPPAPPSKKTPKGQKKKKKKGKKSLAGQTTRRSAVPVLLVPQIPSHRLNKICIGVAVQRKNQFIQRLHNYWLLKRQSRNGMPLIRRLHSHLQAHKTAEQREPDEKLCAAREELRYWQKLRQDLERARLLVELVRKRERLKREQMKLQQAALELKLTPALILLRSTLDQLQEKDAAQIFSQPVNLAEVPDYLEFISKPMDLSSMRAKLEAHAYCSTTDLEGDFNLMVSNCLRYNSKETAFHRAALHLREVGGAVLRHAHRQAQSIGLDPSTGMHLPDSPNKHGFYQCTWEDVDSLLDPDNRLHLSTEEQLKALLEKLDMVASMRSSGGRTKRIRLLRREINTVTHKQQRSQSHNGKEEEEEEEEEENGKKDNVENSPLTSASTPGKDASPPTLESSCPASSPLPGDAPPEPPVLGLVTAGRRSPGRSYKRQRSSPSGGKRQSDDDAEVEETATPCKQKEDSEKFSPSQTPSPPTNACPLIGVGRRTSVLFKKAKNGARLAKIRAAQLQYVGTTEGKTNGLDSSPTIIKPPSETAPPPTPSSPSSHRLRSRGPSSDSEGDKPLPLVKVEGRYKKMLFTFALNKLLLVIKETMSLPFICEDPTKHMILLKWRLISKMDMFRNNIPVSFVLRGKPALAKVPESQNGGSGEWGSMLLPFDSDTELTPLDLVWAKCRGYPSYPAMVVDPDMPQEGLLHNGIPIPVPPGDVLKLGERRQKETGERHYLVLFFDTKRTWQWLPRDKLLQMGMDDTVDKLRLMEGKKPSVRKSVHTAYDRAMIHLNHVINHVKGNLTFNPSNFI</sequence>
<dbReference type="PROSITE" id="PS50014">
    <property type="entry name" value="BROMODOMAIN_2"/>
    <property type="match status" value="1"/>
</dbReference>
<dbReference type="SMART" id="SM00293">
    <property type="entry name" value="PWWP"/>
    <property type="match status" value="1"/>
</dbReference>
<dbReference type="InterPro" id="IPR019787">
    <property type="entry name" value="Znf_PHD-finger"/>
</dbReference>
<dbReference type="FunFam" id="3.30.40.10:FF:000008">
    <property type="entry name" value="Bromodomain containing 1, isoform CRA_a"/>
    <property type="match status" value="1"/>
</dbReference>
<evidence type="ECO:0000256" key="1">
    <source>
        <dbReference type="ARBA" id="ARBA00004123"/>
    </source>
</evidence>
<dbReference type="PROSITE" id="PS50016">
    <property type="entry name" value="ZF_PHD_2"/>
    <property type="match status" value="1"/>
</dbReference>
<keyword evidence="2" id="KW-0597">Phosphoprotein</keyword>
<keyword evidence="12" id="KW-0175">Coiled coil</keyword>
<dbReference type="InterPro" id="IPR034732">
    <property type="entry name" value="EPHD"/>
</dbReference>
<feature type="domain" description="Bromo" evidence="14">
    <location>
        <begin position="597"/>
        <end position="667"/>
    </location>
</feature>
<dbReference type="FunFam" id="3.30.40.10:FF:000007">
    <property type="entry name" value="Bromodomain containing 1, isoform CRA_b"/>
    <property type="match status" value="1"/>
</dbReference>
<dbReference type="PRINTS" id="PR00503">
    <property type="entry name" value="BROMODOMAIN"/>
</dbReference>
<evidence type="ECO:0000313" key="18">
    <source>
        <dbReference type="EMBL" id="CDQ78853.1"/>
    </source>
</evidence>
<evidence type="ECO:0000256" key="10">
    <source>
        <dbReference type="PROSITE-ProRule" id="PRU00035"/>
    </source>
</evidence>
<feature type="region of interest" description="Disordered" evidence="13">
    <location>
        <begin position="749"/>
        <end position="906"/>
    </location>
</feature>
<dbReference type="PANTHER" id="PTHR13793:SF133">
    <property type="entry name" value="BROMODOMAIN AND PHD FINGER-CONTAINING PROTEIN 3 ISOFORM X1"/>
    <property type="match status" value="1"/>
</dbReference>
<keyword evidence="3" id="KW-0479">Metal-binding</keyword>
<reference evidence="18" key="2">
    <citation type="submission" date="2014-03" db="EMBL/GenBank/DDBJ databases">
        <authorList>
            <person name="Genoscope - CEA"/>
        </authorList>
    </citation>
    <scope>NUCLEOTIDE SEQUENCE</scope>
</reference>
<dbReference type="Gene3D" id="1.20.920.10">
    <property type="entry name" value="Bromodomain-like"/>
    <property type="match status" value="1"/>
</dbReference>
<feature type="region of interest" description="Disordered" evidence="13">
    <location>
        <begin position="78"/>
        <end position="126"/>
    </location>
</feature>
<dbReference type="InterPro" id="IPR050701">
    <property type="entry name" value="Histone_Mod_Regulator"/>
</dbReference>
<feature type="compositionally biased region" description="Polar residues" evidence="13">
    <location>
        <begin position="78"/>
        <end position="88"/>
    </location>
</feature>
<proteinExistence type="predicted"/>
<evidence type="ECO:0000256" key="4">
    <source>
        <dbReference type="ARBA" id="ARBA00022737"/>
    </source>
</evidence>
<dbReference type="SUPFAM" id="SSF63748">
    <property type="entry name" value="Tudor/PWWP/MBT"/>
    <property type="match status" value="1"/>
</dbReference>
<evidence type="ECO:0000259" key="17">
    <source>
        <dbReference type="PROSITE" id="PS51805"/>
    </source>
</evidence>
<feature type="region of interest" description="Disordered" evidence="13">
    <location>
        <begin position="940"/>
        <end position="988"/>
    </location>
</feature>
<keyword evidence="8 10" id="KW-0103">Bromodomain</keyword>
<feature type="compositionally biased region" description="Basic residues" evidence="13">
    <location>
        <begin position="849"/>
        <end position="858"/>
    </location>
</feature>
<evidence type="ECO:0000256" key="11">
    <source>
        <dbReference type="PROSITE-ProRule" id="PRU00146"/>
    </source>
</evidence>
<protein>
    <recommendedName>
        <fullName evidence="20">Bromodomain and PHD finger containing, 3a</fullName>
    </recommendedName>
</protein>
<reference evidence="18" key="1">
    <citation type="journal article" date="2014" name="Nat. Commun.">
        <title>The rainbow trout genome provides novel insights into evolution after whole-genome duplication in vertebrates.</title>
        <authorList>
            <person name="Berthelot C."/>
            <person name="Brunet F."/>
            <person name="Chalopin D."/>
            <person name="Juanchich A."/>
            <person name="Bernard M."/>
            <person name="Noel B."/>
            <person name="Bento P."/>
            <person name="Da Silva C."/>
            <person name="Labadie K."/>
            <person name="Alberti A."/>
            <person name="Aury J.M."/>
            <person name="Louis A."/>
            <person name="Dehais P."/>
            <person name="Bardou P."/>
            <person name="Montfort J."/>
            <person name="Klopp C."/>
            <person name="Cabau C."/>
            <person name="Gaspin C."/>
            <person name="Thorgaard G.H."/>
            <person name="Boussaha M."/>
            <person name="Quillet E."/>
            <person name="Guyomard R."/>
            <person name="Galiana D."/>
            <person name="Bobe J."/>
            <person name="Volff J.N."/>
            <person name="Genet C."/>
            <person name="Wincker P."/>
            <person name="Jaillon O."/>
            <person name="Roest Crollius H."/>
            <person name="Guiguen Y."/>
        </authorList>
    </citation>
    <scope>NUCLEOTIDE SEQUENCE [LARGE SCALE GENOMIC DNA]</scope>
</reference>
<evidence type="ECO:0000259" key="15">
    <source>
        <dbReference type="PROSITE" id="PS50016"/>
    </source>
</evidence>
<dbReference type="InterPro" id="IPR018359">
    <property type="entry name" value="Bromodomain_CS"/>
</dbReference>
<feature type="coiled-coil region" evidence="12">
    <location>
        <begin position="556"/>
        <end position="583"/>
    </location>
</feature>
<feature type="region of interest" description="Disordered" evidence="13">
    <location>
        <begin position="1"/>
        <end position="27"/>
    </location>
</feature>
<dbReference type="InterPro" id="IPR001487">
    <property type="entry name" value="Bromodomain"/>
</dbReference>
<dbReference type="SUPFAM" id="SSF47370">
    <property type="entry name" value="Bromodomain"/>
    <property type="match status" value="1"/>
</dbReference>
<evidence type="ECO:0008006" key="20">
    <source>
        <dbReference type="Google" id="ProtNLM"/>
    </source>
</evidence>
<dbReference type="InterPro" id="IPR001965">
    <property type="entry name" value="Znf_PHD"/>
</dbReference>
<dbReference type="STRING" id="8022.A0A060XGY2"/>
<feature type="domain" description="PWWP" evidence="16">
    <location>
        <begin position="1089"/>
        <end position="1172"/>
    </location>
</feature>
<evidence type="ECO:0000256" key="3">
    <source>
        <dbReference type="ARBA" id="ARBA00022723"/>
    </source>
</evidence>
<dbReference type="AlphaFoldDB" id="A0A060XGY2"/>
<accession>A0A060XGY2</accession>
<feature type="domain" description="PHD-type" evidence="15">
    <location>
        <begin position="220"/>
        <end position="270"/>
    </location>
</feature>
<organism evidence="18 19">
    <name type="scientific">Oncorhynchus mykiss</name>
    <name type="common">Rainbow trout</name>
    <name type="synonym">Salmo gairdneri</name>
    <dbReference type="NCBI Taxonomy" id="8022"/>
    <lineage>
        <taxon>Eukaryota</taxon>
        <taxon>Metazoa</taxon>
        <taxon>Chordata</taxon>
        <taxon>Craniata</taxon>
        <taxon>Vertebrata</taxon>
        <taxon>Euteleostomi</taxon>
        <taxon>Actinopterygii</taxon>
        <taxon>Neopterygii</taxon>
        <taxon>Teleostei</taxon>
        <taxon>Protacanthopterygii</taxon>
        <taxon>Salmoniformes</taxon>
        <taxon>Salmonidae</taxon>
        <taxon>Salmoninae</taxon>
        <taxon>Oncorhynchus</taxon>
    </lineage>
</organism>
<dbReference type="PROSITE" id="PS01359">
    <property type="entry name" value="ZF_PHD_1"/>
    <property type="match status" value="1"/>
</dbReference>
<dbReference type="FunFam" id="2.30.30.140:FF:000008">
    <property type="entry name" value="Bromodomain containing 1, isoform CRA_b"/>
    <property type="match status" value="1"/>
</dbReference>
<dbReference type="Pfam" id="PF00439">
    <property type="entry name" value="Bromodomain"/>
    <property type="match status" value="1"/>
</dbReference>
<dbReference type="EMBL" id="FR905380">
    <property type="protein sequence ID" value="CDQ78853.1"/>
    <property type="molecule type" value="Genomic_DNA"/>
</dbReference>
<keyword evidence="7" id="KW-0007">Acetylation</keyword>
<dbReference type="SMART" id="SM00297">
    <property type="entry name" value="BROMO"/>
    <property type="match status" value="1"/>
</dbReference>
<evidence type="ECO:0000259" key="16">
    <source>
        <dbReference type="PROSITE" id="PS50812"/>
    </source>
</evidence>
<evidence type="ECO:0000256" key="13">
    <source>
        <dbReference type="SAM" id="MobiDB-lite"/>
    </source>
</evidence>
<dbReference type="InterPro" id="IPR036427">
    <property type="entry name" value="Bromodomain-like_sf"/>
</dbReference>
<dbReference type="SMART" id="SM00249">
    <property type="entry name" value="PHD"/>
    <property type="match status" value="2"/>
</dbReference>
<dbReference type="GO" id="GO:0006357">
    <property type="term" value="P:regulation of transcription by RNA polymerase II"/>
    <property type="evidence" value="ECO:0007669"/>
    <property type="project" value="TreeGrafter"/>
</dbReference>
<keyword evidence="6" id="KW-0862">Zinc</keyword>
<evidence type="ECO:0000256" key="12">
    <source>
        <dbReference type="SAM" id="Coils"/>
    </source>
</evidence>
<dbReference type="PROSITE" id="PS51805">
    <property type="entry name" value="EPHD"/>
    <property type="match status" value="1"/>
</dbReference>
<evidence type="ECO:0000256" key="6">
    <source>
        <dbReference type="ARBA" id="ARBA00022833"/>
    </source>
</evidence>
<dbReference type="PANTHER" id="PTHR13793">
    <property type="entry name" value="PHD FINGER PROTEINS"/>
    <property type="match status" value="1"/>
</dbReference>
<feature type="domain" description="PHD-type" evidence="17">
    <location>
        <begin position="274"/>
        <end position="395"/>
    </location>
</feature>
<dbReference type="PaxDb" id="8022-A0A060XGY2"/>
<dbReference type="Pfam" id="PF13832">
    <property type="entry name" value="zf-HC5HC2H_2"/>
    <property type="match status" value="1"/>
</dbReference>
<dbReference type="Pfam" id="PF00855">
    <property type="entry name" value="PWWP"/>
    <property type="match status" value="1"/>
</dbReference>
<keyword evidence="9" id="KW-0539">Nucleus</keyword>
<dbReference type="Pfam" id="PF10513">
    <property type="entry name" value="EPL1"/>
    <property type="match status" value="1"/>
</dbReference>
<feature type="compositionally biased region" description="Acidic residues" evidence="13">
    <location>
        <begin position="783"/>
        <end position="792"/>
    </location>
</feature>
<evidence type="ECO:0000313" key="19">
    <source>
        <dbReference type="Proteomes" id="UP000193380"/>
    </source>
</evidence>
<dbReference type="SUPFAM" id="SSF57903">
    <property type="entry name" value="FYVE/PHD zinc finger"/>
    <property type="match status" value="1"/>
</dbReference>
<dbReference type="PROSITE" id="PS00633">
    <property type="entry name" value="BROMODOMAIN_1"/>
    <property type="match status" value="1"/>
</dbReference>
<dbReference type="Gene3D" id="3.30.40.10">
    <property type="entry name" value="Zinc/RING finger domain, C3HC4 (zinc finger)"/>
    <property type="match status" value="2"/>
</dbReference>
<dbReference type="CDD" id="cd15572">
    <property type="entry name" value="PHD_BRPF"/>
    <property type="match status" value="1"/>
</dbReference>
<comment type="subcellular location">
    <subcellularLocation>
        <location evidence="1">Nucleus</location>
    </subcellularLocation>
</comment>
<dbReference type="InterPro" id="IPR019786">
    <property type="entry name" value="Zinc_finger_PHD-type_CS"/>
</dbReference>
<dbReference type="InterPro" id="IPR000313">
    <property type="entry name" value="PWWP_dom"/>
</dbReference>
<evidence type="ECO:0000256" key="7">
    <source>
        <dbReference type="ARBA" id="ARBA00022990"/>
    </source>
</evidence>
<gene>
    <name evidence="18" type="ORF">GSONMT00047016001</name>
</gene>
<evidence type="ECO:0000256" key="8">
    <source>
        <dbReference type="ARBA" id="ARBA00023117"/>
    </source>
</evidence>
<feature type="compositionally biased region" description="Polar residues" evidence="13">
    <location>
        <begin position="767"/>
        <end position="779"/>
    </location>
</feature>
<keyword evidence="5 11" id="KW-0863">Zinc-finger</keyword>
<dbReference type="Pfam" id="PF13831">
    <property type="entry name" value="PHD_2"/>
    <property type="match status" value="1"/>
</dbReference>
<dbReference type="InterPro" id="IPR013083">
    <property type="entry name" value="Znf_RING/FYVE/PHD"/>
</dbReference>
<dbReference type="PROSITE" id="PS50812">
    <property type="entry name" value="PWWP"/>
    <property type="match status" value="1"/>
</dbReference>